<dbReference type="PRINTS" id="PR00380">
    <property type="entry name" value="KINESINHEAVY"/>
</dbReference>
<dbReference type="CDD" id="cd00106">
    <property type="entry name" value="KISc"/>
    <property type="match status" value="1"/>
</dbReference>
<evidence type="ECO:0000313" key="6">
    <source>
        <dbReference type="Proteomes" id="UP000007800"/>
    </source>
</evidence>
<dbReference type="GO" id="GO:0005875">
    <property type="term" value="C:microtubule associated complex"/>
    <property type="evidence" value="ECO:0007669"/>
    <property type="project" value="TreeGrafter"/>
</dbReference>
<reference evidence="5 6" key="1">
    <citation type="submission" date="2008-07" db="EMBL/GenBank/DDBJ databases">
        <authorList>
            <person name="El-Sayed N."/>
            <person name="Caler E."/>
            <person name="Inman J."/>
            <person name="Amedeo P."/>
            <person name="Hass B."/>
            <person name="Wortman J."/>
        </authorList>
    </citation>
    <scope>NUCLEOTIDE SEQUENCE [LARGE SCALE GENOMIC DNA]</scope>
    <source>
        <strain evidence="6">ATCC 50983 / TXsc</strain>
    </source>
</reference>
<dbReference type="Pfam" id="PF00225">
    <property type="entry name" value="Kinesin"/>
    <property type="match status" value="1"/>
</dbReference>
<keyword evidence="3" id="KW-0472">Membrane</keyword>
<dbReference type="RefSeq" id="XP_002766020.1">
    <property type="nucleotide sequence ID" value="XM_002765974.1"/>
</dbReference>
<dbReference type="OMA" id="QFFRTCG"/>
<dbReference type="EMBL" id="GG686286">
    <property type="protein sequence ID" value="EEQ98737.1"/>
    <property type="molecule type" value="Genomic_DNA"/>
</dbReference>
<dbReference type="SMART" id="SM00129">
    <property type="entry name" value="KISc"/>
    <property type="match status" value="1"/>
</dbReference>
<proteinExistence type="inferred from homology"/>
<dbReference type="InterPro" id="IPR027640">
    <property type="entry name" value="Kinesin-like_fam"/>
</dbReference>
<dbReference type="PANTHER" id="PTHR47969">
    <property type="entry name" value="CHROMOSOME-ASSOCIATED KINESIN KIF4A-RELATED"/>
    <property type="match status" value="1"/>
</dbReference>
<keyword evidence="3" id="KW-0812">Transmembrane</keyword>
<dbReference type="AlphaFoldDB" id="C5LWV9"/>
<keyword evidence="1" id="KW-0067">ATP-binding</keyword>
<organism evidence="6">
    <name type="scientific">Perkinsus marinus (strain ATCC 50983 / TXsc)</name>
    <dbReference type="NCBI Taxonomy" id="423536"/>
    <lineage>
        <taxon>Eukaryota</taxon>
        <taxon>Sar</taxon>
        <taxon>Alveolata</taxon>
        <taxon>Perkinsozoa</taxon>
        <taxon>Perkinsea</taxon>
        <taxon>Perkinsida</taxon>
        <taxon>Perkinsidae</taxon>
        <taxon>Perkinsus</taxon>
    </lineage>
</organism>
<evidence type="ECO:0000256" key="3">
    <source>
        <dbReference type="SAM" id="Phobius"/>
    </source>
</evidence>
<dbReference type="OrthoDB" id="3176171at2759"/>
<dbReference type="GO" id="GO:0005524">
    <property type="term" value="F:ATP binding"/>
    <property type="evidence" value="ECO:0007669"/>
    <property type="project" value="UniProtKB-UniRule"/>
</dbReference>
<dbReference type="InParanoid" id="C5LWV9"/>
<name>C5LWV9_PERM5</name>
<evidence type="ECO:0000313" key="5">
    <source>
        <dbReference type="EMBL" id="EEQ98737.1"/>
    </source>
</evidence>
<feature type="domain" description="Kinesin motor" evidence="4">
    <location>
        <begin position="7"/>
        <end position="349"/>
    </location>
</feature>
<dbReference type="PROSITE" id="PS50067">
    <property type="entry name" value="KINESIN_MOTOR_2"/>
    <property type="match status" value="1"/>
</dbReference>
<dbReference type="InterPro" id="IPR001752">
    <property type="entry name" value="Kinesin_motor_dom"/>
</dbReference>
<evidence type="ECO:0000256" key="1">
    <source>
        <dbReference type="PROSITE-ProRule" id="PRU00283"/>
    </source>
</evidence>
<dbReference type="Gene3D" id="3.40.850.10">
    <property type="entry name" value="Kinesin motor domain"/>
    <property type="match status" value="1"/>
</dbReference>
<dbReference type="GO" id="GO:0007018">
    <property type="term" value="P:microtubule-based movement"/>
    <property type="evidence" value="ECO:0007669"/>
    <property type="project" value="InterPro"/>
</dbReference>
<sequence length="436" mass="47970">MSIGVVAVRTCVRVRPLLPAELGAGCLPCVEVVTGTGDGENEVGTQLAVRQPCMDGTYPPELIRFHSCLGPDTTQKEVFERCGVRDMLHAVLEGFKAAVMAYGQTGSGKTYTMIGDPSSGDMGGLIHHCARDLFRLIKELGRDVTVRASFLELYNERLNDLLVSPIGGNKDNRSASHRHPNQLRVRCTERNSFYVSGLRKVECESATDIVKLLADGTANRQVYGHEVNRYSSRSHCIFSIFLSNGGKLTFADLAGSERLKESRTETQHRKETQSINKSLLALGKVINTLAQQAQSGIHVPYRDSKLTQILADSLGGRGLAMIICTVSPAQKNHAETVHVLQYALKAMSISNVPLRLMYGLRAANTPADAELNSERQKTLDLMRAEVARLRAENRGFQSKNRALERMLGKMTANRWWALGISSIVFVVGPSTIMWQV</sequence>
<dbReference type="InterPro" id="IPR027417">
    <property type="entry name" value="P-loop_NTPase"/>
</dbReference>
<keyword evidence="2" id="KW-0175">Coiled coil</keyword>
<dbReference type="GO" id="GO:0008017">
    <property type="term" value="F:microtubule binding"/>
    <property type="evidence" value="ECO:0007669"/>
    <property type="project" value="InterPro"/>
</dbReference>
<accession>C5LWV9</accession>
<dbReference type="GO" id="GO:0003777">
    <property type="term" value="F:microtubule motor activity"/>
    <property type="evidence" value="ECO:0007669"/>
    <property type="project" value="InterPro"/>
</dbReference>
<evidence type="ECO:0000256" key="2">
    <source>
        <dbReference type="SAM" id="Coils"/>
    </source>
</evidence>
<keyword evidence="1" id="KW-0505">Motor protein</keyword>
<dbReference type="GO" id="GO:0051231">
    <property type="term" value="P:spindle elongation"/>
    <property type="evidence" value="ECO:0007669"/>
    <property type="project" value="TreeGrafter"/>
</dbReference>
<feature type="coiled-coil region" evidence="2">
    <location>
        <begin position="372"/>
        <end position="406"/>
    </location>
</feature>
<keyword evidence="1" id="KW-0547">Nucleotide-binding</keyword>
<keyword evidence="3" id="KW-1133">Transmembrane helix</keyword>
<evidence type="ECO:0000259" key="4">
    <source>
        <dbReference type="PROSITE" id="PS50067"/>
    </source>
</evidence>
<feature type="transmembrane region" description="Helical" evidence="3">
    <location>
        <begin position="415"/>
        <end position="434"/>
    </location>
</feature>
<comment type="similarity">
    <text evidence="1">Belongs to the TRAFAC class myosin-kinesin ATPase superfamily. Kinesin family.</text>
</comment>
<keyword evidence="6" id="KW-1185">Reference proteome</keyword>
<dbReference type="InterPro" id="IPR036961">
    <property type="entry name" value="Kinesin_motor_dom_sf"/>
</dbReference>
<dbReference type="GeneID" id="9062672"/>
<dbReference type="SUPFAM" id="SSF52540">
    <property type="entry name" value="P-loop containing nucleoside triphosphate hydrolases"/>
    <property type="match status" value="1"/>
</dbReference>
<dbReference type="Proteomes" id="UP000007800">
    <property type="component" value="Unassembled WGS sequence"/>
</dbReference>
<dbReference type="GO" id="GO:0007052">
    <property type="term" value="P:mitotic spindle organization"/>
    <property type="evidence" value="ECO:0007669"/>
    <property type="project" value="TreeGrafter"/>
</dbReference>
<protein>
    <submittedName>
        <fullName evidence="5">Kinesin heavy chain, putative</fullName>
    </submittedName>
</protein>
<gene>
    <name evidence="5" type="ORF">Pmar_PMAR027221</name>
</gene>
<feature type="binding site" evidence="1">
    <location>
        <begin position="103"/>
        <end position="110"/>
    </location>
    <ligand>
        <name>ATP</name>
        <dbReference type="ChEBI" id="CHEBI:30616"/>
    </ligand>
</feature>
<dbReference type="PANTHER" id="PTHR47969:SF29">
    <property type="entry name" value="KINESIN-LIKE PROTEIN"/>
    <property type="match status" value="1"/>
</dbReference>